<reference evidence="3 4" key="1">
    <citation type="submission" date="2017-02" db="EMBL/GenBank/DDBJ databases">
        <authorList>
            <person name="Peterson S.W."/>
        </authorList>
    </citation>
    <scope>NUCLEOTIDE SEQUENCE [LARGE SCALE GENOMIC DNA]</scope>
    <source>
        <strain evidence="3 4">DSM 45154</strain>
    </source>
</reference>
<feature type="domain" description="GXWXG" evidence="1">
    <location>
        <begin position="30"/>
        <end position="87"/>
    </location>
</feature>
<dbReference type="InterPro" id="IPR025951">
    <property type="entry name" value="GXWXG_dom"/>
</dbReference>
<protein>
    <submittedName>
        <fullName evidence="3">GXWXG protein</fullName>
    </submittedName>
</protein>
<organism evidence="3 4">
    <name type="scientific">Marinactinospora thermotolerans DSM 45154</name>
    <dbReference type="NCBI Taxonomy" id="1122192"/>
    <lineage>
        <taxon>Bacteria</taxon>
        <taxon>Bacillati</taxon>
        <taxon>Actinomycetota</taxon>
        <taxon>Actinomycetes</taxon>
        <taxon>Streptosporangiales</taxon>
        <taxon>Nocardiopsidaceae</taxon>
        <taxon>Marinactinospora</taxon>
    </lineage>
</organism>
<dbReference type="Proteomes" id="UP000190637">
    <property type="component" value="Unassembled WGS sequence"/>
</dbReference>
<keyword evidence="4" id="KW-1185">Reference proteome</keyword>
<gene>
    <name evidence="3" type="ORF">SAMN02745673_01902</name>
</gene>
<feature type="domain" description="DUF4334" evidence="2">
    <location>
        <begin position="129"/>
        <end position="185"/>
    </location>
</feature>
<evidence type="ECO:0000259" key="2">
    <source>
        <dbReference type="Pfam" id="PF14232"/>
    </source>
</evidence>
<proteinExistence type="predicted"/>
<dbReference type="InterPro" id="IPR025568">
    <property type="entry name" value="DUF4334"/>
</dbReference>
<evidence type="ECO:0000313" key="4">
    <source>
        <dbReference type="Proteomes" id="UP000190637"/>
    </source>
</evidence>
<dbReference type="RefSeq" id="WP_078761236.1">
    <property type="nucleotide sequence ID" value="NZ_FUWS01000004.1"/>
</dbReference>
<sequence>MSQRFGGGTAAARLPELRDAGPGLEAVLGFYDGLAPARIEDVIGEWRGGDLPTGHPLDGVLEPLGWYGKIFRSPDEVHPLVFRDRRGRFSVDPSCLPLSPLLRYGDLLRRPEVARLARPVLRLRRTSRPRARLRMVEYRGVPTATMSYDTQPINDHFRLVDENTLIGLMDARGSSDHPFAFFLERVAAEGAR</sequence>
<evidence type="ECO:0000259" key="1">
    <source>
        <dbReference type="Pfam" id="PF14231"/>
    </source>
</evidence>
<dbReference type="AlphaFoldDB" id="A0A1T4PN55"/>
<dbReference type="Gene3D" id="2.40.128.580">
    <property type="entry name" value="GXWXG domain"/>
    <property type="match status" value="1"/>
</dbReference>
<dbReference type="Pfam" id="PF14232">
    <property type="entry name" value="DUF4334"/>
    <property type="match status" value="1"/>
</dbReference>
<name>A0A1T4PN55_9ACTN</name>
<accession>A0A1T4PN55</accession>
<dbReference type="Pfam" id="PF14231">
    <property type="entry name" value="GXWXG"/>
    <property type="match status" value="1"/>
</dbReference>
<evidence type="ECO:0000313" key="3">
    <source>
        <dbReference type="EMBL" id="SJZ92952.1"/>
    </source>
</evidence>
<dbReference type="OrthoDB" id="8905397at2"/>
<dbReference type="EMBL" id="FUWS01000004">
    <property type="protein sequence ID" value="SJZ92952.1"/>
    <property type="molecule type" value="Genomic_DNA"/>
</dbReference>